<dbReference type="Gene3D" id="1.25.40.10">
    <property type="entry name" value="Tetratricopeptide repeat domain"/>
    <property type="match status" value="1"/>
</dbReference>
<dbReference type="InterPro" id="IPR011990">
    <property type="entry name" value="TPR-like_helical_dom_sf"/>
</dbReference>
<keyword evidence="1" id="KW-0802">TPR repeat</keyword>
<sequence>MTVCSPVLGFKSNNPVTGRLFTLEATEVPKAEMRLACEQLWIILSDVKEKLKAYKKAKITPSPAQLLALVREILNKHRLNYNTTDLPGLAKQLNIKTLECYSLALIYIFIAHELNWPVFGYLGNRHMVACYKKIACTDQRPNVFSYQAIKKTQPYKITANRLRGFILFIFSSFKTDKNKYEETIKILNKAEKYFKHSDLYRLMGLIYTRIGEYAMSLKYANKALAIDRNNKENQCFQYFPRLGIDCKDNKTEKCRQTIREAEEHYRKFHTPKQPYNTCNLLQEEASRYK</sequence>
<dbReference type="EMBL" id="WPAF01000007">
    <property type="protein sequence ID" value="KAF0134574.1"/>
    <property type="molecule type" value="Genomic_DNA"/>
</dbReference>
<proteinExistence type="predicted"/>
<dbReference type="Proteomes" id="UP000488506">
    <property type="component" value="Unassembled WGS sequence"/>
</dbReference>
<comment type="caution">
    <text evidence="2">The sequence shown here is derived from an EMBL/GenBank/DDBJ whole genome shotgun (WGS) entry which is preliminary data.</text>
</comment>
<evidence type="ECO:0000313" key="2">
    <source>
        <dbReference type="EMBL" id="KAF0134574.1"/>
    </source>
</evidence>
<dbReference type="PROSITE" id="PS50005">
    <property type="entry name" value="TPR"/>
    <property type="match status" value="1"/>
</dbReference>
<evidence type="ECO:0000256" key="1">
    <source>
        <dbReference type="PROSITE-ProRule" id="PRU00339"/>
    </source>
</evidence>
<dbReference type="SMART" id="SM00028">
    <property type="entry name" value="TPR"/>
    <property type="match status" value="1"/>
</dbReference>
<protein>
    <recommendedName>
        <fullName evidence="4">Tetratricopeptide repeat protein</fullName>
    </recommendedName>
</protein>
<organism evidence="2 3">
    <name type="scientific">Candidatus Saganbacteria bacterium</name>
    <dbReference type="NCBI Taxonomy" id="2575572"/>
    <lineage>
        <taxon>Bacteria</taxon>
        <taxon>Bacillati</taxon>
        <taxon>Saganbacteria</taxon>
    </lineage>
</organism>
<dbReference type="AlphaFoldDB" id="A0A833L1L0"/>
<gene>
    <name evidence="2" type="ORF">FD145_592</name>
</gene>
<dbReference type="InterPro" id="IPR019734">
    <property type="entry name" value="TPR_rpt"/>
</dbReference>
<reference evidence="2 3" key="1">
    <citation type="submission" date="2019-12" db="EMBL/GenBank/DDBJ databases">
        <authorList>
            <person name="Wolfe R."/>
            <person name="Danczak R."/>
            <person name="Wilkins M."/>
        </authorList>
    </citation>
    <scope>NUCLEOTIDE SEQUENCE [LARGE SCALE GENOMIC DNA]</scope>
    <source>
        <strain evidence="2">X2_MaxBin.013</strain>
    </source>
</reference>
<evidence type="ECO:0000313" key="3">
    <source>
        <dbReference type="Proteomes" id="UP000488506"/>
    </source>
</evidence>
<accession>A0A833L1L0</accession>
<name>A0A833L1L0_UNCSA</name>
<evidence type="ECO:0008006" key="4">
    <source>
        <dbReference type="Google" id="ProtNLM"/>
    </source>
</evidence>
<dbReference type="SUPFAM" id="SSF48452">
    <property type="entry name" value="TPR-like"/>
    <property type="match status" value="1"/>
</dbReference>
<feature type="repeat" description="TPR" evidence="1">
    <location>
        <begin position="197"/>
        <end position="230"/>
    </location>
</feature>